<sequence>MLPNSSSFKVLYRRTIFDSKETGGRFHKNELQHQDPETFSGQPEGAQNVKTFTAEEFVVRDSD</sequence>
<keyword evidence="2" id="KW-1185">Reference proteome</keyword>
<accession>A0ABQ9CC92</accession>
<organism evidence="1 2">
    <name type="scientific">Salix suchowensis</name>
    <dbReference type="NCBI Taxonomy" id="1278906"/>
    <lineage>
        <taxon>Eukaryota</taxon>
        <taxon>Viridiplantae</taxon>
        <taxon>Streptophyta</taxon>
        <taxon>Embryophyta</taxon>
        <taxon>Tracheophyta</taxon>
        <taxon>Spermatophyta</taxon>
        <taxon>Magnoliopsida</taxon>
        <taxon>eudicotyledons</taxon>
        <taxon>Gunneridae</taxon>
        <taxon>Pentapetalae</taxon>
        <taxon>rosids</taxon>
        <taxon>fabids</taxon>
        <taxon>Malpighiales</taxon>
        <taxon>Salicaceae</taxon>
        <taxon>Saliceae</taxon>
        <taxon>Salix</taxon>
    </lineage>
</organism>
<reference evidence="1" key="2">
    <citation type="journal article" date="2023" name="Int. J. Mol. Sci.">
        <title>De Novo Assembly and Annotation of 11 Diverse Shrub Willow (Salix) Genomes Reveals Novel Gene Organization in Sex-Linked Regions.</title>
        <authorList>
            <person name="Hyden B."/>
            <person name="Feng K."/>
            <person name="Yates T.B."/>
            <person name="Jawdy S."/>
            <person name="Cereghino C."/>
            <person name="Smart L.B."/>
            <person name="Muchero W."/>
        </authorList>
    </citation>
    <scope>NUCLEOTIDE SEQUENCE</scope>
    <source>
        <tissue evidence="1">Shoot tip</tissue>
    </source>
</reference>
<reference evidence="1" key="1">
    <citation type="submission" date="2022-10" db="EMBL/GenBank/DDBJ databases">
        <authorList>
            <person name="Hyden B.L."/>
            <person name="Feng K."/>
            <person name="Yates T."/>
            <person name="Jawdy S."/>
            <person name="Smart L.B."/>
            <person name="Muchero W."/>
        </authorList>
    </citation>
    <scope>NUCLEOTIDE SEQUENCE</scope>
    <source>
        <tissue evidence="1">Shoot tip</tissue>
    </source>
</reference>
<dbReference type="EMBL" id="JAPFFI010000003">
    <property type="protein sequence ID" value="KAJ6397357.1"/>
    <property type="molecule type" value="Genomic_DNA"/>
</dbReference>
<gene>
    <name evidence="1" type="ORF">OIU77_018383</name>
</gene>
<comment type="caution">
    <text evidence="1">The sequence shown here is derived from an EMBL/GenBank/DDBJ whole genome shotgun (WGS) entry which is preliminary data.</text>
</comment>
<evidence type="ECO:0000313" key="2">
    <source>
        <dbReference type="Proteomes" id="UP001141253"/>
    </source>
</evidence>
<proteinExistence type="predicted"/>
<dbReference type="Proteomes" id="UP001141253">
    <property type="component" value="Chromosome 5"/>
</dbReference>
<name>A0ABQ9CC92_9ROSI</name>
<protein>
    <submittedName>
        <fullName evidence="1">Uncharacterized protein</fullName>
    </submittedName>
</protein>
<evidence type="ECO:0000313" key="1">
    <source>
        <dbReference type="EMBL" id="KAJ6397357.1"/>
    </source>
</evidence>